<dbReference type="EC" id="4.3.1.18" evidence="11"/>
<proteinExistence type="inferred from homology"/>
<dbReference type="Pfam" id="PF14031">
    <property type="entry name" value="D-ser_dehydrat"/>
    <property type="match status" value="1"/>
</dbReference>
<evidence type="ECO:0000256" key="3">
    <source>
        <dbReference type="ARBA" id="ARBA00005323"/>
    </source>
</evidence>
<dbReference type="InterPro" id="IPR029066">
    <property type="entry name" value="PLP-binding_barrel"/>
</dbReference>
<comment type="cofactor">
    <cofactor evidence="2">
        <name>Zn(2+)</name>
        <dbReference type="ChEBI" id="CHEBI:29105"/>
    </cofactor>
</comment>
<dbReference type="AlphaFoldDB" id="A0A409YRS2"/>
<dbReference type="InterPro" id="IPR051466">
    <property type="entry name" value="D-amino_acid_metab_enzyme"/>
</dbReference>
<evidence type="ECO:0000256" key="10">
    <source>
        <dbReference type="ARBA" id="ARBA00055764"/>
    </source>
</evidence>
<gene>
    <name evidence="15" type="ORF">CVT26_008934</name>
</gene>
<evidence type="ECO:0000256" key="6">
    <source>
        <dbReference type="ARBA" id="ARBA00022833"/>
    </source>
</evidence>
<dbReference type="InterPro" id="IPR026956">
    <property type="entry name" value="D-ser_dehydrat-like_dom"/>
</dbReference>
<evidence type="ECO:0000256" key="1">
    <source>
        <dbReference type="ARBA" id="ARBA00001933"/>
    </source>
</evidence>
<keyword evidence="4" id="KW-0216">Detoxification</keyword>
<dbReference type="SUPFAM" id="SSF51419">
    <property type="entry name" value="PLP-binding barrel"/>
    <property type="match status" value="1"/>
</dbReference>
<name>A0A409YRS2_9AGAR</name>
<evidence type="ECO:0000256" key="7">
    <source>
        <dbReference type="ARBA" id="ARBA00022898"/>
    </source>
</evidence>
<evidence type="ECO:0000256" key="5">
    <source>
        <dbReference type="ARBA" id="ARBA00022723"/>
    </source>
</evidence>
<keyword evidence="8" id="KW-0456">Lyase</keyword>
<dbReference type="Gene3D" id="3.20.20.10">
    <property type="entry name" value="Alanine racemase"/>
    <property type="match status" value="1"/>
</dbReference>
<dbReference type="InParanoid" id="A0A409YRS2"/>
<keyword evidence="6" id="KW-0862">Zinc</keyword>
<dbReference type="GO" id="GO:0036088">
    <property type="term" value="P:D-serine catabolic process"/>
    <property type="evidence" value="ECO:0007669"/>
    <property type="project" value="TreeGrafter"/>
</dbReference>
<dbReference type="PANTHER" id="PTHR28004:SF2">
    <property type="entry name" value="D-SERINE DEHYDRATASE"/>
    <property type="match status" value="1"/>
</dbReference>
<evidence type="ECO:0000256" key="8">
    <source>
        <dbReference type="ARBA" id="ARBA00023239"/>
    </source>
</evidence>
<evidence type="ECO:0000259" key="14">
    <source>
        <dbReference type="SMART" id="SM01119"/>
    </source>
</evidence>
<dbReference type="FunFam" id="3.20.20.10:FF:000016">
    <property type="entry name" value="D-serine dehydratase"/>
    <property type="match status" value="1"/>
</dbReference>
<feature type="domain" description="D-serine dehydratase-like" evidence="14">
    <location>
        <begin position="314"/>
        <end position="412"/>
    </location>
</feature>
<evidence type="ECO:0000256" key="12">
    <source>
        <dbReference type="ARBA" id="ARBA00069616"/>
    </source>
</evidence>
<dbReference type="InterPro" id="IPR042208">
    <property type="entry name" value="D-ser_dehydrat-like_sf"/>
</dbReference>
<dbReference type="STRING" id="231916.A0A409YRS2"/>
<dbReference type="PANTHER" id="PTHR28004">
    <property type="entry name" value="ZGC:162816-RELATED"/>
    <property type="match status" value="1"/>
</dbReference>
<evidence type="ECO:0000256" key="11">
    <source>
        <dbReference type="ARBA" id="ARBA00066349"/>
    </source>
</evidence>
<comment type="caution">
    <text evidence="15">The sequence shown here is derived from an EMBL/GenBank/DDBJ whole genome shotgun (WGS) entry which is preliminary data.</text>
</comment>
<comment type="catalytic activity">
    <reaction evidence="9">
        <text>D-serine = pyruvate + NH4(+)</text>
        <dbReference type="Rhea" id="RHEA:13977"/>
        <dbReference type="ChEBI" id="CHEBI:15361"/>
        <dbReference type="ChEBI" id="CHEBI:28938"/>
        <dbReference type="ChEBI" id="CHEBI:35247"/>
        <dbReference type="EC" id="4.3.1.18"/>
    </reaction>
    <physiologicalReaction direction="left-to-right" evidence="9">
        <dbReference type="Rhea" id="RHEA:13978"/>
    </physiologicalReaction>
</comment>
<reference evidence="15 16" key="1">
    <citation type="journal article" date="2018" name="Evol. Lett.">
        <title>Horizontal gene cluster transfer increased hallucinogenic mushroom diversity.</title>
        <authorList>
            <person name="Reynolds H.T."/>
            <person name="Vijayakumar V."/>
            <person name="Gluck-Thaler E."/>
            <person name="Korotkin H.B."/>
            <person name="Matheny P.B."/>
            <person name="Slot J.C."/>
        </authorList>
    </citation>
    <scope>NUCLEOTIDE SEQUENCE [LARGE SCALE GENOMIC DNA]</scope>
    <source>
        <strain evidence="15 16">SRW20</strain>
    </source>
</reference>
<dbReference type="Gene3D" id="2.40.37.20">
    <property type="entry name" value="D-serine dehydratase-like domain"/>
    <property type="match status" value="1"/>
</dbReference>
<dbReference type="GO" id="GO:0046872">
    <property type="term" value="F:metal ion binding"/>
    <property type="evidence" value="ECO:0007669"/>
    <property type="project" value="UniProtKB-KW"/>
</dbReference>
<comment type="similarity">
    <text evidence="3">Belongs to the DSD1 family.</text>
</comment>
<dbReference type="FunCoup" id="A0A409YRS2">
    <property type="interactions" value="23"/>
</dbReference>
<keyword evidence="7" id="KW-0663">Pyridoxal phosphate</keyword>
<comment type="cofactor">
    <cofactor evidence="1">
        <name>pyridoxal 5'-phosphate</name>
        <dbReference type="ChEBI" id="CHEBI:597326"/>
    </cofactor>
</comment>
<accession>A0A409YRS2</accession>
<evidence type="ECO:0000313" key="15">
    <source>
        <dbReference type="EMBL" id="PPR05693.1"/>
    </source>
</evidence>
<dbReference type="Proteomes" id="UP000284706">
    <property type="component" value="Unassembled WGS sequence"/>
</dbReference>
<keyword evidence="5" id="KW-0479">Metal-binding</keyword>
<dbReference type="GO" id="GO:0008721">
    <property type="term" value="F:D-serine ammonia-lyase activity"/>
    <property type="evidence" value="ECO:0007669"/>
    <property type="project" value="UniProtKB-EC"/>
</dbReference>
<evidence type="ECO:0000256" key="9">
    <source>
        <dbReference type="ARBA" id="ARBA00051198"/>
    </source>
</evidence>
<comment type="function">
    <text evidence="10">Catalyzes the conversion of D-serine to pyruvate and ammonia. May play a role in D-serine detoxification.</text>
</comment>
<evidence type="ECO:0000313" key="16">
    <source>
        <dbReference type="Proteomes" id="UP000284706"/>
    </source>
</evidence>
<keyword evidence="16" id="KW-1185">Reference proteome</keyword>
<evidence type="ECO:0000256" key="4">
    <source>
        <dbReference type="ARBA" id="ARBA00022575"/>
    </source>
</evidence>
<evidence type="ECO:0000256" key="13">
    <source>
        <dbReference type="ARBA" id="ARBA00075219"/>
    </source>
</evidence>
<dbReference type="EMBL" id="NHYE01000443">
    <property type="protein sequence ID" value="PPR05693.1"/>
    <property type="molecule type" value="Genomic_DNA"/>
</dbReference>
<sequence>MVAQTETPVHLSRAPEKQSLVDAFVGKPLEGLRTPAMVIDRKLFSQNCARMHKKARDWGATFRAHLKTHKTAEGTRLQLNSEGDRTHAVVVSTMMEAWKVVESGLVQDGTVKDILYGLPVPVNKIADLSLLWNQIKEHGGVVRLLVDHPDQISLLEDFESKQEIAQQWSVFVKVNGGQNRAGVIPGSEGFSALLDKILKSPAISLYGFYGHAGNSYASTSLPEASAFLSKEVQDVNLAAGHALEAISRLGKEAAVTQPFVLSVGSTPTAHAASAEARNLLSQVLHGVLELHAGNYPLLDLQQQHTSLIDSAQISQHVRATVVSYYPGRGGNGRDEALIDAGAIAFSKDTGPSGIFGEVVGLPWTLSRISQEHGILISKETNPNPLKLGSTVSIIGQHACLIAAAYPWYYVVDSDIEGGQQVVDVWVPWKGW</sequence>
<dbReference type="SMART" id="SM01119">
    <property type="entry name" value="D-ser_dehydrat"/>
    <property type="match status" value="1"/>
</dbReference>
<organism evidence="15 16">
    <name type="scientific">Gymnopilus dilepis</name>
    <dbReference type="NCBI Taxonomy" id="231916"/>
    <lineage>
        <taxon>Eukaryota</taxon>
        <taxon>Fungi</taxon>
        <taxon>Dikarya</taxon>
        <taxon>Basidiomycota</taxon>
        <taxon>Agaricomycotina</taxon>
        <taxon>Agaricomycetes</taxon>
        <taxon>Agaricomycetidae</taxon>
        <taxon>Agaricales</taxon>
        <taxon>Agaricineae</taxon>
        <taxon>Hymenogastraceae</taxon>
        <taxon>Gymnopilus</taxon>
    </lineage>
</organism>
<evidence type="ECO:0000256" key="2">
    <source>
        <dbReference type="ARBA" id="ARBA00001947"/>
    </source>
</evidence>
<dbReference type="GO" id="GO:0009636">
    <property type="term" value="P:response to toxic substance"/>
    <property type="evidence" value="ECO:0007669"/>
    <property type="project" value="UniProtKB-KW"/>
</dbReference>
<dbReference type="OrthoDB" id="20198at2759"/>
<protein>
    <recommendedName>
        <fullName evidence="12">D-serine dehydratase</fullName>
        <ecNumber evidence="11">4.3.1.18</ecNumber>
    </recommendedName>
    <alternativeName>
        <fullName evidence="13">D-serine deaminase</fullName>
    </alternativeName>
</protein>